<keyword evidence="1" id="KW-0732">Signal</keyword>
<reference evidence="4" key="1">
    <citation type="submission" date="2022-10" db="EMBL/GenBank/DDBJ databases">
        <title>The WGS of Solirubrobacter ginsenosidimutans DSM 21036.</title>
        <authorList>
            <person name="Jiang Z."/>
        </authorList>
    </citation>
    <scope>NUCLEOTIDE SEQUENCE</scope>
    <source>
        <strain evidence="4">DSM 21036</strain>
    </source>
</reference>
<evidence type="ECO:0000256" key="1">
    <source>
        <dbReference type="ARBA" id="ARBA00022729"/>
    </source>
</evidence>
<feature type="region of interest" description="Disordered" evidence="2">
    <location>
        <begin position="1"/>
        <end position="28"/>
    </location>
</feature>
<keyword evidence="5" id="KW-1185">Reference proteome</keyword>
<dbReference type="PANTHER" id="PTHR35936">
    <property type="entry name" value="MEMBRANE-BOUND LYTIC MUREIN TRANSGLYCOSYLASE F"/>
    <property type="match status" value="1"/>
</dbReference>
<dbReference type="AlphaFoldDB" id="A0A9X3S2L4"/>
<gene>
    <name evidence="4" type="ORF">OM076_00510</name>
</gene>
<dbReference type="RefSeq" id="WP_270037321.1">
    <property type="nucleotide sequence ID" value="NZ_JAPDOD010000001.1"/>
</dbReference>
<accession>A0A9X3S2L4</accession>
<organism evidence="4 5">
    <name type="scientific">Solirubrobacter ginsenosidimutans</name>
    <dbReference type="NCBI Taxonomy" id="490573"/>
    <lineage>
        <taxon>Bacteria</taxon>
        <taxon>Bacillati</taxon>
        <taxon>Actinomycetota</taxon>
        <taxon>Thermoleophilia</taxon>
        <taxon>Solirubrobacterales</taxon>
        <taxon>Solirubrobacteraceae</taxon>
        <taxon>Solirubrobacter</taxon>
    </lineage>
</organism>
<dbReference type="Gene3D" id="3.40.190.10">
    <property type="entry name" value="Periplasmic binding protein-like II"/>
    <property type="match status" value="2"/>
</dbReference>
<dbReference type="InterPro" id="IPR001638">
    <property type="entry name" value="Solute-binding_3/MltF_N"/>
</dbReference>
<evidence type="ECO:0000259" key="3">
    <source>
        <dbReference type="SMART" id="SM00062"/>
    </source>
</evidence>
<dbReference type="PANTHER" id="PTHR35936:SF19">
    <property type="entry name" value="AMINO-ACID-BINDING PROTEIN YXEM-RELATED"/>
    <property type="match status" value="1"/>
</dbReference>
<proteinExistence type="predicted"/>
<name>A0A9X3S2L4_9ACTN</name>
<dbReference type="SUPFAM" id="SSF53850">
    <property type="entry name" value="Periplasmic binding protein-like II"/>
    <property type="match status" value="1"/>
</dbReference>
<dbReference type="SMART" id="SM00062">
    <property type="entry name" value="PBPb"/>
    <property type="match status" value="1"/>
</dbReference>
<protein>
    <submittedName>
        <fullName evidence="4">Transporter substrate-binding domain-containing protein</fullName>
    </submittedName>
</protein>
<dbReference type="Proteomes" id="UP001149140">
    <property type="component" value="Unassembled WGS sequence"/>
</dbReference>
<sequence length="293" mass="32136">MLGACGGDGSHPASTGNAANGDFDPPPIQTRFPEAVTRACNAQSPTLDRIKDEGTLFWAIGATPRFGFKLRDGRWAGVEAQNAAELATLLGVDYDITEYTYDVLARTLITGQADIIGAQLFVTRERAKLIDFSTPYYRAGQLFYVPRDSPYQTIADLNRPSVRFVAGFGTAQLGLAKKYLPRARINGERLTGQLILYEPIAAGRAEATMTDASAMQIIRDEFKHPPLVAVGLNGRVTGRRVSADEMLDPFDVAFGLSKGDPAWKACVDAWVRDLLDSGRMEKRLDYWLAQRVT</sequence>
<evidence type="ECO:0000313" key="4">
    <source>
        <dbReference type="EMBL" id="MDA0158728.1"/>
    </source>
</evidence>
<comment type="caution">
    <text evidence="4">The sequence shown here is derived from an EMBL/GenBank/DDBJ whole genome shotgun (WGS) entry which is preliminary data.</text>
</comment>
<feature type="domain" description="Solute-binding protein family 3/N-terminal" evidence="3">
    <location>
        <begin position="55"/>
        <end position="291"/>
    </location>
</feature>
<evidence type="ECO:0000313" key="5">
    <source>
        <dbReference type="Proteomes" id="UP001149140"/>
    </source>
</evidence>
<dbReference type="EMBL" id="JAPDOD010000001">
    <property type="protein sequence ID" value="MDA0158728.1"/>
    <property type="molecule type" value="Genomic_DNA"/>
</dbReference>
<dbReference type="Pfam" id="PF00497">
    <property type="entry name" value="SBP_bac_3"/>
    <property type="match status" value="1"/>
</dbReference>
<evidence type="ECO:0000256" key="2">
    <source>
        <dbReference type="SAM" id="MobiDB-lite"/>
    </source>
</evidence>